<accession>A0A6C0H2N0</accession>
<dbReference type="EMBL" id="MN739854">
    <property type="protein sequence ID" value="QHT74667.1"/>
    <property type="molecule type" value="Genomic_DNA"/>
</dbReference>
<dbReference type="InterPro" id="IPR013087">
    <property type="entry name" value="Znf_C2H2_type"/>
</dbReference>
<evidence type="ECO:0000313" key="2">
    <source>
        <dbReference type="EMBL" id="QHT74667.1"/>
    </source>
</evidence>
<evidence type="ECO:0000259" key="1">
    <source>
        <dbReference type="SMART" id="SM00355"/>
    </source>
</evidence>
<feature type="domain" description="C2H2-type" evidence="1">
    <location>
        <begin position="75"/>
        <end position="95"/>
    </location>
</feature>
<feature type="domain" description="C2H2-type" evidence="1">
    <location>
        <begin position="1"/>
        <end position="24"/>
    </location>
</feature>
<organism evidence="2">
    <name type="scientific">viral metagenome</name>
    <dbReference type="NCBI Taxonomy" id="1070528"/>
    <lineage>
        <taxon>unclassified sequences</taxon>
        <taxon>metagenomes</taxon>
        <taxon>organismal metagenomes</taxon>
    </lineage>
</organism>
<dbReference type="Gene3D" id="3.30.160.60">
    <property type="entry name" value="Classic Zinc Finger"/>
    <property type="match status" value="1"/>
</dbReference>
<protein>
    <recommendedName>
        <fullName evidence="1">C2H2-type domain-containing protein</fullName>
    </recommendedName>
</protein>
<dbReference type="AlphaFoldDB" id="A0A6C0H2N0"/>
<sequence length="333" mass="38809">MCEICDYETKHKSNYTQHISSIRHKKNAGENVNAKQYDCSYCNYHTIHKSHYNDHILSKSHQMRQEMTCKNIKQNQCKHCMVEFNSRTTLWRHRQKCASQDDNMSVENEFDSVCVPVAGSASLNEEKVAEMIQSNIDNKFASIMGKILSNTTTMTTNSHNTINNNNKTFNLNFFLNEHCKNAIDIRDFIDALNYSARSLVENPKLSFTDRISKQLEDGLDRYSVEKRPIHCSDVKRNKMYIRDNGEWLSDKDSRKKMKEIIASIGNKNEDTFRTWVNEHPDCLKLDTPSYDMFMCIYQNILGPTSDEQEELYVNKIINAISEETAIDKEKYSI</sequence>
<proteinExistence type="predicted"/>
<name>A0A6C0H2N0_9ZZZZ</name>
<feature type="domain" description="C2H2-type" evidence="1">
    <location>
        <begin position="37"/>
        <end position="61"/>
    </location>
</feature>
<dbReference type="SMART" id="SM00355">
    <property type="entry name" value="ZnF_C2H2"/>
    <property type="match status" value="3"/>
</dbReference>
<reference evidence="2" key="1">
    <citation type="journal article" date="2020" name="Nature">
        <title>Giant virus diversity and host interactions through global metagenomics.</title>
        <authorList>
            <person name="Schulz F."/>
            <person name="Roux S."/>
            <person name="Paez-Espino D."/>
            <person name="Jungbluth S."/>
            <person name="Walsh D.A."/>
            <person name="Denef V.J."/>
            <person name="McMahon K.D."/>
            <person name="Konstantinidis K.T."/>
            <person name="Eloe-Fadrosh E.A."/>
            <person name="Kyrpides N.C."/>
            <person name="Woyke T."/>
        </authorList>
    </citation>
    <scope>NUCLEOTIDE SEQUENCE</scope>
    <source>
        <strain evidence="2">GVMAG-M-3300023179-59</strain>
    </source>
</reference>